<dbReference type="EMBL" id="FOXH01000003">
    <property type="protein sequence ID" value="SFP50382.1"/>
    <property type="molecule type" value="Genomic_DNA"/>
</dbReference>
<gene>
    <name evidence="5" type="ORF">SAMN04515674_103392</name>
</gene>
<evidence type="ECO:0000256" key="2">
    <source>
        <dbReference type="ARBA" id="ARBA00022803"/>
    </source>
</evidence>
<proteinExistence type="predicted"/>
<feature type="compositionally biased region" description="Basic and acidic residues" evidence="4">
    <location>
        <begin position="49"/>
        <end position="63"/>
    </location>
</feature>
<keyword evidence="6" id="KW-1185">Reference proteome</keyword>
<feature type="repeat" description="TPR" evidence="3">
    <location>
        <begin position="204"/>
        <end position="237"/>
    </location>
</feature>
<evidence type="ECO:0000256" key="3">
    <source>
        <dbReference type="PROSITE-ProRule" id="PRU00339"/>
    </source>
</evidence>
<dbReference type="RefSeq" id="WP_092014740.1">
    <property type="nucleotide sequence ID" value="NZ_FOXH01000003.1"/>
</dbReference>
<dbReference type="PANTHER" id="PTHR45586">
    <property type="entry name" value="TPR REPEAT-CONTAINING PROTEIN PA4667"/>
    <property type="match status" value="1"/>
</dbReference>
<dbReference type="InterPro" id="IPR051012">
    <property type="entry name" value="CellSynth/LPSAsmb/PSIAsmb"/>
</dbReference>
<evidence type="ECO:0000256" key="4">
    <source>
        <dbReference type="SAM" id="MobiDB-lite"/>
    </source>
</evidence>
<dbReference type="InterPro" id="IPR019734">
    <property type="entry name" value="TPR_rpt"/>
</dbReference>
<protein>
    <submittedName>
        <fullName evidence="5">Tfp pilus assembly protein PilF</fullName>
    </submittedName>
</protein>
<keyword evidence="1" id="KW-0677">Repeat</keyword>
<accession>A0A1I5QVX0</accession>
<evidence type="ECO:0000256" key="1">
    <source>
        <dbReference type="ARBA" id="ARBA00022737"/>
    </source>
</evidence>
<dbReference type="SMART" id="SM00028">
    <property type="entry name" value="TPR"/>
    <property type="match status" value="3"/>
</dbReference>
<dbReference type="Pfam" id="PF13181">
    <property type="entry name" value="TPR_8"/>
    <property type="match status" value="1"/>
</dbReference>
<dbReference type="Pfam" id="PF14559">
    <property type="entry name" value="TPR_19"/>
    <property type="match status" value="1"/>
</dbReference>
<dbReference type="PROSITE" id="PS50005">
    <property type="entry name" value="TPR"/>
    <property type="match status" value="1"/>
</dbReference>
<reference evidence="5 6" key="1">
    <citation type="submission" date="2016-10" db="EMBL/GenBank/DDBJ databases">
        <authorList>
            <person name="de Groot N.N."/>
        </authorList>
    </citation>
    <scope>NUCLEOTIDE SEQUENCE [LARGE SCALE GENOMIC DNA]</scope>
    <source>
        <strain evidence="6">E92,LMG 26720,CCM 7988</strain>
    </source>
</reference>
<name>A0A1I5QVX0_9BACT</name>
<dbReference type="STRING" id="1079859.SAMN04515674_103392"/>
<feature type="compositionally biased region" description="Polar residues" evidence="4">
    <location>
        <begin position="35"/>
        <end position="46"/>
    </location>
</feature>
<dbReference type="PANTHER" id="PTHR45586:SF1">
    <property type="entry name" value="LIPOPOLYSACCHARIDE ASSEMBLY PROTEIN B"/>
    <property type="match status" value="1"/>
</dbReference>
<dbReference type="Gene3D" id="1.25.40.10">
    <property type="entry name" value="Tetratricopeptide repeat domain"/>
    <property type="match status" value="1"/>
</dbReference>
<keyword evidence="2 3" id="KW-0802">TPR repeat</keyword>
<dbReference type="SUPFAM" id="SSF48452">
    <property type="entry name" value="TPR-like"/>
    <property type="match status" value="1"/>
</dbReference>
<dbReference type="Proteomes" id="UP000199306">
    <property type="component" value="Unassembled WGS sequence"/>
</dbReference>
<organism evidence="5 6">
    <name type="scientific">Pseudarcicella hirudinis</name>
    <dbReference type="NCBI Taxonomy" id="1079859"/>
    <lineage>
        <taxon>Bacteria</taxon>
        <taxon>Pseudomonadati</taxon>
        <taxon>Bacteroidota</taxon>
        <taxon>Cytophagia</taxon>
        <taxon>Cytophagales</taxon>
        <taxon>Flectobacillaceae</taxon>
        <taxon>Pseudarcicella</taxon>
    </lineage>
</organism>
<dbReference type="OrthoDB" id="1490552at2"/>
<evidence type="ECO:0000313" key="5">
    <source>
        <dbReference type="EMBL" id="SFP50382.1"/>
    </source>
</evidence>
<feature type="region of interest" description="Disordered" evidence="4">
    <location>
        <begin position="31"/>
        <end position="66"/>
    </location>
</feature>
<dbReference type="AlphaFoldDB" id="A0A1I5QVX0"/>
<dbReference type="InterPro" id="IPR011990">
    <property type="entry name" value="TPR-like_helical_dom_sf"/>
</dbReference>
<sequence>MKKSFIIVIVIALGTVGVLYSLPKVVVSDEKKNLEQSAETTGQTANRDAGLKKQENPSAEEMHAASLTPEQKKAIDGLKSRFLQSTDSQSKIKAAENLIKQFVSYTKYDSAAHYAEAIVKIDPSEYHLVQAGNLYYEAFTYSLNDQKGAKMGEKAREYYQKALTVNPNNLLVKTNMAMTYVSTATPMQGIALLREVIGQDPDNIPALFNLGILAIRSNQFGKGVDRFKQILKIDPANTKAALNLGYCFAELDRKDEARKILEKVVQNTKDPLEKSAANEILEKLK</sequence>
<evidence type="ECO:0000313" key="6">
    <source>
        <dbReference type="Proteomes" id="UP000199306"/>
    </source>
</evidence>